<organism evidence="1 2">
    <name type="scientific">Methylobacterium ajmalii</name>
    <dbReference type="NCBI Taxonomy" id="2738439"/>
    <lineage>
        <taxon>Bacteria</taxon>
        <taxon>Pseudomonadati</taxon>
        <taxon>Pseudomonadota</taxon>
        <taxon>Alphaproteobacteria</taxon>
        <taxon>Hyphomicrobiales</taxon>
        <taxon>Methylobacteriaceae</taxon>
        <taxon>Methylobacterium</taxon>
    </lineage>
</organism>
<evidence type="ECO:0000313" key="1">
    <source>
        <dbReference type="EMBL" id="MEN3237807.1"/>
    </source>
</evidence>
<dbReference type="Proteomes" id="UP001407347">
    <property type="component" value="Unassembled WGS sequence"/>
</dbReference>
<accession>A0ABV0A3A5</accession>
<comment type="caution">
    <text evidence="1">The sequence shown here is derived from an EMBL/GenBank/DDBJ whole genome shotgun (WGS) entry which is preliminary data.</text>
</comment>
<keyword evidence="2" id="KW-1185">Reference proteome</keyword>
<reference evidence="1 2" key="1">
    <citation type="journal article" date="2023" name="PLoS ONE">
        <title>Complete genome assembly of Hawai'i environmental nontuberculous mycobacteria reveals unexpected co-isolation with methylobacteria.</title>
        <authorList>
            <person name="Hendrix J."/>
            <person name="Epperson L.E."/>
            <person name="Tong E.I."/>
            <person name="Chan Y.L."/>
            <person name="Hasan N.A."/>
            <person name="Dawrs S.N."/>
            <person name="Norton G.J."/>
            <person name="Virdi R."/>
            <person name="Crooks J.L."/>
            <person name="Chan E.D."/>
            <person name="Honda J.R."/>
            <person name="Strong M."/>
        </authorList>
    </citation>
    <scope>NUCLEOTIDE SEQUENCE [LARGE SCALE GENOMIC DNA]</scope>
    <source>
        <strain evidence="1 2">NJH_HI04-1</strain>
    </source>
</reference>
<protein>
    <submittedName>
        <fullName evidence="1">Uncharacterized protein</fullName>
    </submittedName>
</protein>
<evidence type="ECO:0000313" key="2">
    <source>
        <dbReference type="Proteomes" id="UP001407347"/>
    </source>
</evidence>
<proteinExistence type="predicted"/>
<gene>
    <name evidence="1" type="ORF">PUR29_30420</name>
</gene>
<sequence>MPAADLVVDSLPSHPALCARFQFRRAAGEGTVAPGGTNGRAREEWKVPQPGMGPLEPAFDGLPHVGEQVPSIGDLLRLGTAEACTSGILRRAIPSDEFDAGMPFEPAGNRGCRAIGEEVDDAVTIVPYRLSFRIAQSSIPTRMGAGASGIGMRVTSRSTVARLAGMWRCVRRRAPPAPPQARPTLACASPSRRVRRARGARRVMGVSAKVRRRQVGLRQ</sequence>
<dbReference type="EMBL" id="JAQYXP010000004">
    <property type="protein sequence ID" value="MEN3237807.1"/>
    <property type="molecule type" value="Genomic_DNA"/>
</dbReference>
<name>A0ABV0A3A5_9HYPH</name>